<accession>A0A4V6HRP0</accession>
<dbReference type="EC" id="3.1.1.31" evidence="2"/>
<reference evidence="2 3" key="1">
    <citation type="journal article" date="2019" name="Anaerobe">
        <title>Detection of Robinsoniella peoriensis in multiple bone samples of a trauma patient.</title>
        <authorList>
            <person name="Schrottner P."/>
            <person name="Hartwich K."/>
            <person name="Bunk B."/>
            <person name="Schober I."/>
            <person name="Helbig S."/>
            <person name="Rudolph W.W."/>
            <person name="Gunzer F."/>
        </authorList>
    </citation>
    <scope>NUCLEOTIDE SEQUENCE [LARGE SCALE GENOMIC DNA]</scope>
    <source>
        <strain evidence="2 3">DSM 106044</strain>
    </source>
</reference>
<name>A0A4V6HRP0_9FIRM</name>
<sequence>MNILNGYIGTYYSEKSPGIFHFQFNTITGALTDPSLFYPARNAKCAALWENSLAVPLEKDGKAGVCLLDTASESPFMQGKTELSAEHKTTCMELLAEHKTACFLYQDSSCIYTANYHEGTVCIYQKETEGLILYKKIEIAPLAGCHQILFHSHYMLVPCLEMDEIRIFDASADYQTAGTISFPKGSGPRHGIFNMSHNRLYVVSERSNELFTFALSDDLDFRLLSQISVLNPESHSDSENASAAIRLSPDEHFLYVSVRGADMITVISLTSEFPKAIQYASCQGSHPRDFILSPNGRYLITVNRTSNEMVCLCRNSITGFLEDVCSRVPIAEGVGIILEAETLSKTKSR</sequence>
<dbReference type="RefSeq" id="WP_138003020.1">
    <property type="nucleotide sequence ID" value="NZ_QGQD01000064.1"/>
</dbReference>
<organism evidence="2 3">
    <name type="scientific">Robinsoniella peoriensis</name>
    <dbReference type="NCBI Taxonomy" id="180332"/>
    <lineage>
        <taxon>Bacteria</taxon>
        <taxon>Bacillati</taxon>
        <taxon>Bacillota</taxon>
        <taxon>Clostridia</taxon>
        <taxon>Lachnospirales</taxon>
        <taxon>Lachnospiraceae</taxon>
        <taxon>Robinsoniella</taxon>
    </lineage>
</organism>
<proteinExistence type="inferred from homology"/>
<dbReference type="PANTHER" id="PTHR30344">
    <property type="entry name" value="6-PHOSPHOGLUCONOLACTONASE-RELATED"/>
    <property type="match status" value="1"/>
</dbReference>
<dbReference type="EMBL" id="QGQD01000064">
    <property type="protein sequence ID" value="TLC99837.1"/>
    <property type="molecule type" value="Genomic_DNA"/>
</dbReference>
<evidence type="ECO:0000313" key="3">
    <source>
        <dbReference type="Proteomes" id="UP000306509"/>
    </source>
</evidence>
<dbReference type="InterPro" id="IPR015943">
    <property type="entry name" value="WD40/YVTN_repeat-like_dom_sf"/>
</dbReference>
<dbReference type="Gene3D" id="2.130.10.10">
    <property type="entry name" value="YVTN repeat-like/Quinoprotein amine dehydrogenase"/>
    <property type="match status" value="1"/>
</dbReference>
<dbReference type="InterPro" id="IPR011048">
    <property type="entry name" value="Haem_d1_sf"/>
</dbReference>
<gene>
    <name evidence="2" type="primary">pgl_1</name>
    <name evidence="2" type="ORF">DSM106044_03304</name>
</gene>
<dbReference type="Pfam" id="PF10282">
    <property type="entry name" value="Lactonase"/>
    <property type="match status" value="1"/>
</dbReference>
<dbReference type="AlphaFoldDB" id="A0A4V6HRP0"/>
<dbReference type="InterPro" id="IPR050282">
    <property type="entry name" value="Cycloisomerase_2"/>
</dbReference>
<keyword evidence="2" id="KW-0378">Hydrolase</keyword>
<dbReference type="STRING" id="180332.GCA_000797495_04646"/>
<evidence type="ECO:0000256" key="1">
    <source>
        <dbReference type="ARBA" id="ARBA00005564"/>
    </source>
</evidence>
<protein>
    <submittedName>
        <fullName evidence="2">6-phosphogluconolactonase</fullName>
        <ecNumber evidence="2">3.1.1.31</ecNumber>
    </submittedName>
</protein>
<dbReference type="InterPro" id="IPR019405">
    <property type="entry name" value="Lactonase_7-beta_prop"/>
</dbReference>
<comment type="similarity">
    <text evidence="1">Belongs to the cycloisomerase 2 family.</text>
</comment>
<keyword evidence="3" id="KW-1185">Reference proteome</keyword>
<evidence type="ECO:0000313" key="2">
    <source>
        <dbReference type="EMBL" id="TLC99837.1"/>
    </source>
</evidence>
<dbReference type="Proteomes" id="UP000306509">
    <property type="component" value="Unassembled WGS sequence"/>
</dbReference>
<dbReference type="GO" id="GO:0017057">
    <property type="term" value="F:6-phosphogluconolactonase activity"/>
    <property type="evidence" value="ECO:0007669"/>
    <property type="project" value="UniProtKB-EC"/>
</dbReference>
<dbReference type="SUPFAM" id="SSF51004">
    <property type="entry name" value="C-terminal (heme d1) domain of cytochrome cd1-nitrite reductase"/>
    <property type="match status" value="1"/>
</dbReference>
<comment type="caution">
    <text evidence="2">The sequence shown here is derived from an EMBL/GenBank/DDBJ whole genome shotgun (WGS) entry which is preliminary data.</text>
</comment>
<dbReference type="PANTHER" id="PTHR30344:SF1">
    <property type="entry name" value="6-PHOSPHOGLUCONOLACTONASE"/>
    <property type="match status" value="1"/>
</dbReference>